<name>A0A1M4XSN0_9FIRM</name>
<dbReference type="OrthoDB" id="1786111at2"/>
<keyword evidence="6" id="KW-1185">Reference proteome</keyword>
<gene>
    <name evidence="5" type="ORF">SAMN02745133_01516</name>
</gene>
<evidence type="ECO:0000256" key="2">
    <source>
        <dbReference type="SAM" id="MobiDB-lite"/>
    </source>
</evidence>
<dbReference type="AlphaFoldDB" id="A0A1M4XSN0"/>
<organism evidence="5 6">
    <name type="scientific">Desulforamulus putei DSM 12395</name>
    <dbReference type="NCBI Taxonomy" id="1121429"/>
    <lineage>
        <taxon>Bacteria</taxon>
        <taxon>Bacillati</taxon>
        <taxon>Bacillota</taxon>
        <taxon>Clostridia</taxon>
        <taxon>Eubacteriales</taxon>
        <taxon>Peptococcaceae</taxon>
        <taxon>Desulforamulus</taxon>
    </lineage>
</organism>
<dbReference type="EMBL" id="FQUY01000009">
    <property type="protein sequence ID" value="SHE96584.1"/>
    <property type="molecule type" value="Genomic_DNA"/>
</dbReference>
<keyword evidence="3" id="KW-1133">Transmembrane helix</keyword>
<feature type="transmembrane region" description="Helical" evidence="3">
    <location>
        <begin position="35"/>
        <end position="59"/>
    </location>
</feature>
<feature type="domain" description="M23ase beta-sheet core" evidence="4">
    <location>
        <begin position="141"/>
        <end position="238"/>
    </location>
</feature>
<feature type="region of interest" description="Disordered" evidence="2">
    <location>
        <begin position="82"/>
        <end position="113"/>
    </location>
</feature>
<dbReference type="SUPFAM" id="SSF51261">
    <property type="entry name" value="Duplicated hybrid motif"/>
    <property type="match status" value="1"/>
</dbReference>
<sequence length="243" mass="26706">MWPFENSLRNQLRNQDLIKKFRDWLRKWLFKGNKINPFTLLGILLTAGILSAYGLYAWFHGPAEQRAVTPSNTNQVINQDIQKTPPVSSQSRSATTGQPQEAGATQAPPAANPEEMVKPVMGHVLTGVGMTYSEVFKDYRYNTGVALAAAPGTEVKTAMAGTVSLIFTAESGTSTVSINHGSGWESYYSGLDRVHVKAGQKVAQNETLGTLGNNSRTNGVMENHLYFKVTRNGEPVDPNIYWK</sequence>
<dbReference type="InterPro" id="IPR016047">
    <property type="entry name" value="M23ase_b-sheet_dom"/>
</dbReference>
<keyword evidence="3" id="KW-0472">Membrane</keyword>
<evidence type="ECO:0000259" key="4">
    <source>
        <dbReference type="Pfam" id="PF01551"/>
    </source>
</evidence>
<evidence type="ECO:0000256" key="3">
    <source>
        <dbReference type="SAM" id="Phobius"/>
    </source>
</evidence>
<dbReference type="Gene3D" id="2.70.70.10">
    <property type="entry name" value="Glucose Permease (Domain IIA)"/>
    <property type="match status" value="1"/>
</dbReference>
<evidence type="ECO:0000313" key="5">
    <source>
        <dbReference type="EMBL" id="SHE96584.1"/>
    </source>
</evidence>
<evidence type="ECO:0000256" key="1">
    <source>
        <dbReference type="ARBA" id="ARBA00022729"/>
    </source>
</evidence>
<protein>
    <submittedName>
        <fullName evidence="5">Peptidase family M23</fullName>
    </submittedName>
</protein>
<reference evidence="6" key="1">
    <citation type="submission" date="2016-11" db="EMBL/GenBank/DDBJ databases">
        <authorList>
            <person name="Varghese N."/>
            <person name="Submissions S."/>
        </authorList>
    </citation>
    <scope>NUCLEOTIDE SEQUENCE [LARGE SCALE GENOMIC DNA]</scope>
    <source>
        <strain evidence="6">DSM 12395</strain>
    </source>
</reference>
<dbReference type="Proteomes" id="UP000184148">
    <property type="component" value="Unassembled WGS sequence"/>
</dbReference>
<evidence type="ECO:0000313" key="6">
    <source>
        <dbReference type="Proteomes" id="UP000184148"/>
    </source>
</evidence>
<accession>A0A1M4XSN0</accession>
<dbReference type="Pfam" id="PF01551">
    <property type="entry name" value="Peptidase_M23"/>
    <property type="match status" value="1"/>
</dbReference>
<keyword evidence="3" id="KW-0812">Transmembrane</keyword>
<dbReference type="PANTHER" id="PTHR21666">
    <property type="entry name" value="PEPTIDASE-RELATED"/>
    <property type="match status" value="1"/>
</dbReference>
<dbReference type="PANTHER" id="PTHR21666:SF289">
    <property type="entry name" value="L-ALA--D-GLU ENDOPEPTIDASE"/>
    <property type="match status" value="1"/>
</dbReference>
<dbReference type="STRING" id="1121429.SAMN02745133_01516"/>
<dbReference type="RefSeq" id="WP_073238141.1">
    <property type="nucleotide sequence ID" value="NZ_FQUY01000009.1"/>
</dbReference>
<dbReference type="InterPro" id="IPR050570">
    <property type="entry name" value="Cell_wall_metabolism_enzyme"/>
</dbReference>
<dbReference type="InterPro" id="IPR011055">
    <property type="entry name" value="Dup_hybrid_motif"/>
</dbReference>
<dbReference type="CDD" id="cd12797">
    <property type="entry name" value="M23_peptidase"/>
    <property type="match status" value="1"/>
</dbReference>
<keyword evidence="1" id="KW-0732">Signal</keyword>
<proteinExistence type="predicted"/>
<dbReference type="GO" id="GO:0004222">
    <property type="term" value="F:metalloendopeptidase activity"/>
    <property type="evidence" value="ECO:0007669"/>
    <property type="project" value="TreeGrafter"/>
</dbReference>
<feature type="compositionally biased region" description="Polar residues" evidence="2">
    <location>
        <begin position="82"/>
        <end position="99"/>
    </location>
</feature>